<dbReference type="EMBL" id="ML737186">
    <property type="protein sequence ID" value="KAE8337056.1"/>
    <property type="molecule type" value="Genomic_DNA"/>
</dbReference>
<dbReference type="OrthoDB" id="1577640at2759"/>
<protein>
    <recommendedName>
        <fullName evidence="2">NACHT-NTPase and P-loop NTPases N-terminal domain-containing protein</fullName>
    </recommendedName>
</protein>
<gene>
    <name evidence="1" type="ORF">BDV24DRAFT_105720</name>
</gene>
<reference evidence="1" key="1">
    <citation type="submission" date="2019-04" db="EMBL/GenBank/DDBJ databases">
        <title>Friends and foes A comparative genomics study of 23 Aspergillus species from section Flavi.</title>
        <authorList>
            <consortium name="DOE Joint Genome Institute"/>
            <person name="Kjaerbolling I."/>
            <person name="Vesth T."/>
            <person name="Frisvad J.C."/>
            <person name="Nybo J.L."/>
            <person name="Theobald S."/>
            <person name="Kildgaard S."/>
            <person name="Isbrandt T."/>
            <person name="Kuo A."/>
            <person name="Sato A."/>
            <person name="Lyhne E.K."/>
            <person name="Kogle M.E."/>
            <person name="Wiebenga A."/>
            <person name="Kun R.S."/>
            <person name="Lubbers R.J."/>
            <person name="Makela M.R."/>
            <person name="Barry K."/>
            <person name="Chovatia M."/>
            <person name="Clum A."/>
            <person name="Daum C."/>
            <person name="Haridas S."/>
            <person name="He G."/>
            <person name="LaButti K."/>
            <person name="Lipzen A."/>
            <person name="Mondo S."/>
            <person name="Riley R."/>
            <person name="Salamov A."/>
            <person name="Simmons B.A."/>
            <person name="Magnuson J.K."/>
            <person name="Henrissat B."/>
            <person name="Mortensen U.H."/>
            <person name="Larsen T.O."/>
            <person name="Devries R.P."/>
            <person name="Grigoriev I.V."/>
            <person name="Machida M."/>
            <person name="Baker S.E."/>
            <person name="Andersen M.R."/>
        </authorList>
    </citation>
    <scope>NUCLEOTIDE SEQUENCE</scope>
    <source>
        <strain evidence="1">CBS 117612</strain>
    </source>
</reference>
<evidence type="ECO:0000313" key="1">
    <source>
        <dbReference type="EMBL" id="KAE8337056.1"/>
    </source>
</evidence>
<name>A0A5N6XXJ9_9EURO</name>
<dbReference type="Proteomes" id="UP000325558">
    <property type="component" value="Unassembled WGS sequence"/>
</dbReference>
<dbReference type="AlphaFoldDB" id="A0A5N6XXJ9"/>
<organism evidence="1">
    <name type="scientific">Aspergillus arachidicola</name>
    <dbReference type="NCBI Taxonomy" id="656916"/>
    <lineage>
        <taxon>Eukaryota</taxon>
        <taxon>Fungi</taxon>
        <taxon>Dikarya</taxon>
        <taxon>Ascomycota</taxon>
        <taxon>Pezizomycotina</taxon>
        <taxon>Eurotiomycetes</taxon>
        <taxon>Eurotiomycetidae</taxon>
        <taxon>Eurotiales</taxon>
        <taxon>Aspergillaceae</taxon>
        <taxon>Aspergillus</taxon>
        <taxon>Aspergillus subgen. Circumdati</taxon>
    </lineage>
</organism>
<proteinExistence type="predicted"/>
<accession>A0A5N6XXJ9</accession>
<sequence length="183" mass="21210">MVEAAAIRERLTQTAQSVIAITRSFGTKQESQEVLQKVTLMLCEILNLLYQIREQLSWAEEKWVVAPARLNIIEEILGAFESTAKTMETSFQPGGVSSRMFRKGLIERTFLPRLELYKVAFLVLIQPESDEKNFSEQQLRNSIRECRDLELSRRIQTLQKSFCALNMNPHRPHPQIHKRRGLP</sequence>
<evidence type="ECO:0008006" key="2">
    <source>
        <dbReference type="Google" id="ProtNLM"/>
    </source>
</evidence>